<evidence type="ECO:0000313" key="1">
    <source>
        <dbReference type="EMBL" id="ETJ18433.1"/>
    </source>
</evidence>
<gene>
    <name evidence="1" type="ORF">Q604_UNBC18632G0004</name>
</gene>
<protein>
    <recommendedName>
        <fullName evidence="2">DUF4007 domain-containing protein</fullName>
    </recommendedName>
</protein>
<organism evidence="1">
    <name type="scientific">human gut metagenome</name>
    <dbReference type="NCBI Taxonomy" id="408170"/>
    <lineage>
        <taxon>unclassified sequences</taxon>
        <taxon>metagenomes</taxon>
        <taxon>organismal metagenomes</taxon>
    </lineage>
</organism>
<sequence length="273" mass="31700">MFVQVNLNFHQTFKPERQYISSILSIADGSSSMNVKTISACTGIPQGQSSGKVEPHINYAKYMGLIKYEKKDGEITLKRTNLGDIVFLEDPGLQEDLSILLSHGMMLRERNGAELWSVIFKKILPLYKEGIKKDILMKELQWLFDGKANKKNVAPFMGSYEDIYSSINILKIEDETLKLNSLQYNKEFIFLYAYILWEYWEEMFNNQEEISSLQLNELRFGKAFGWSVQSEYEVLEHLSDRGLIRLNRQLMPYTLLKLVSKEALAEKLYSELC</sequence>
<dbReference type="EMBL" id="AZMM01018632">
    <property type="protein sequence ID" value="ETJ18433.1"/>
    <property type="molecule type" value="Genomic_DNA"/>
</dbReference>
<comment type="caution">
    <text evidence="1">The sequence shown here is derived from an EMBL/GenBank/DDBJ whole genome shotgun (WGS) entry which is preliminary data.</text>
</comment>
<evidence type="ECO:0008006" key="2">
    <source>
        <dbReference type="Google" id="ProtNLM"/>
    </source>
</evidence>
<reference evidence="1" key="1">
    <citation type="submission" date="2013-12" db="EMBL/GenBank/DDBJ databases">
        <title>A Varibaculum cambriense genome reconstructed from a premature infant gut community with otherwise low bacterial novelty that shifts toward anaerobic metabolism during the third week of life.</title>
        <authorList>
            <person name="Brown C.T."/>
            <person name="Sharon I."/>
            <person name="Thomas B.C."/>
            <person name="Castelle C.J."/>
            <person name="Morowitz M.J."/>
            <person name="Banfield J.F."/>
        </authorList>
    </citation>
    <scope>NUCLEOTIDE SEQUENCE</scope>
</reference>
<accession>W1WJX4</accession>
<name>W1WJX4_9ZZZZ</name>
<proteinExistence type="predicted"/>
<dbReference type="AlphaFoldDB" id="W1WJX4"/>